<organism evidence="2 3">
    <name type="scientific">Pedobacter hiemivivus</name>
    <dbReference type="NCBI Taxonomy" id="2530454"/>
    <lineage>
        <taxon>Bacteria</taxon>
        <taxon>Pseudomonadati</taxon>
        <taxon>Bacteroidota</taxon>
        <taxon>Sphingobacteriia</taxon>
        <taxon>Sphingobacteriales</taxon>
        <taxon>Sphingobacteriaceae</taxon>
        <taxon>Pedobacter</taxon>
    </lineage>
</organism>
<dbReference type="AlphaFoldDB" id="A0A4R0NDP7"/>
<sequence length="335" mass="38974">MIRAGSYVRRKTFFEPLVKFSSEDPNYINIENHLDDFLSKDDEISIKQKDLFFKNLSNLHQIYKNRSDVDIRIPVYVFTPMWILFGCFMFYLTFIQDTVDGEFNMLSLLGLVIIARCIYVVFNLISGFGDLEDYRTNLLNRSLKLSKTQYPEIWAPILSASDRIGQEHRKIVVLYRQENHCVPTITDLKRMGVPWIILTIPRNLLILSKQNPELYGAIIAHEISHIDQSDSGIWMTYYLDEKCAFGVYEIIMNLIEGKYKRLRRQYKIFNSSAEYLADLGAFIITENTKIFDFLKGGYITSEEGSFHPSAETRISFLKAVLYKQLKLVTTPANKS</sequence>
<dbReference type="Proteomes" id="UP000291117">
    <property type="component" value="Unassembled WGS sequence"/>
</dbReference>
<comment type="caution">
    <text evidence="2">The sequence shown here is derived from an EMBL/GenBank/DDBJ whole genome shotgun (WGS) entry which is preliminary data.</text>
</comment>
<protein>
    <submittedName>
        <fullName evidence="2">Uncharacterized protein</fullName>
    </submittedName>
</protein>
<dbReference type="RefSeq" id="WP_131608615.1">
    <property type="nucleotide sequence ID" value="NZ_SJSM01000004.1"/>
</dbReference>
<keyword evidence="1" id="KW-1133">Transmembrane helix</keyword>
<keyword evidence="1" id="KW-0812">Transmembrane</keyword>
<proteinExistence type="predicted"/>
<feature type="transmembrane region" description="Helical" evidence="1">
    <location>
        <begin position="106"/>
        <end position="125"/>
    </location>
</feature>
<gene>
    <name evidence="2" type="ORF">EZ444_10150</name>
</gene>
<name>A0A4R0NDP7_9SPHI</name>
<dbReference type="EMBL" id="SJSM01000004">
    <property type="protein sequence ID" value="TCC97202.1"/>
    <property type="molecule type" value="Genomic_DNA"/>
</dbReference>
<keyword evidence="1" id="KW-0472">Membrane</keyword>
<keyword evidence="3" id="KW-1185">Reference proteome</keyword>
<reference evidence="2 3" key="1">
    <citation type="submission" date="2019-02" db="EMBL/GenBank/DDBJ databases">
        <title>Pedobacter sp. RP-3-8 sp. nov., isolated from Arctic soil.</title>
        <authorList>
            <person name="Dahal R.H."/>
        </authorList>
    </citation>
    <scope>NUCLEOTIDE SEQUENCE [LARGE SCALE GENOMIC DNA]</scope>
    <source>
        <strain evidence="2 3">RP-3-8</strain>
    </source>
</reference>
<evidence type="ECO:0000313" key="2">
    <source>
        <dbReference type="EMBL" id="TCC97202.1"/>
    </source>
</evidence>
<feature type="transmembrane region" description="Helical" evidence="1">
    <location>
        <begin position="73"/>
        <end position="94"/>
    </location>
</feature>
<evidence type="ECO:0000256" key="1">
    <source>
        <dbReference type="SAM" id="Phobius"/>
    </source>
</evidence>
<evidence type="ECO:0000313" key="3">
    <source>
        <dbReference type="Proteomes" id="UP000291117"/>
    </source>
</evidence>
<accession>A0A4R0NDP7</accession>